<dbReference type="AlphaFoldDB" id="A0A0D0BT22"/>
<keyword evidence="1" id="KW-0812">Transmembrane</keyword>
<evidence type="ECO:0000256" key="5">
    <source>
        <dbReference type="ARBA" id="ARBA00023136"/>
    </source>
</evidence>
<dbReference type="Gene3D" id="1.20.1560.10">
    <property type="entry name" value="ABC transporter type 1, transmembrane domain"/>
    <property type="match status" value="1"/>
</dbReference>
<evidence type="ECO:0000256" key="3">
    <source>
        <dbReference type="ARBA" id="ARBA00022840"/>
    </source>
</evidence>
<dbReference type="Proteomes" id="UP000053593">
    <property type="component" value="Unassembled WGS sequence"/>
</dbReference>
<organism evidence="6 7">
    <name type="scientific">Collybiopsis luxurians FD-317 M1</name>
    <dbReference type="NCBI Taxonomy" id="944289"/>
    <lineage>
        <taxon>Eukaryota</taxon>
        <taxon>Fungi</taxon>
        <taxon>Dikarya</taxon>
        <taxon>Basidiomycota</taxon>
        <taxon>Agaricomycotina</taxon>
        <taxon>Agaricomycetes</taxon>
        <taxon>Agaricomycetidae</taxon>
        <taxon>Agaricales</taxon>
        <taxon>Marasmiineae</taxon>
        <taxon>Omphalotaceae</taxon>
        <taxon>Collybiopsis</taxon>
        <taxon>Collybiopsis luxurians</taxon>
    </lineage>
</organism>
<sequence>MIKIFGWEKCMLGKVSEARDDELRVLKKRQYMSMFGWAVKITLAMKQALTASTVFSSLVVFENLQRFIKATYRAQPPPNEIGFQHASFLWSGENGSDGAATPSGRRFMLRVEDKLSFERGCLNLVTGPTGSEKASLLLALLGETHFIPLGPSSYFLLP</sequence>
<proteinExistence type="predicted"/>
<dbReference type="GO" id="GO:0005524">
    <property type="term" value="F:ATP binding"/>
    <property type="evidence" value="ECO:0007669"/>
    <property type="project" value="UniProtKB-KW"/>
</dbReference>
<accession>A0A0D0BT22</accession>
<dbReference type="PANTHER" id="PTHR24223:SF356">
    <property type="entry name" value="ATP-BINDING CASSETTE TRANSPORTER ABC4"/>
    <property type="match status" value="1"/>
</dbReference>
<keyword evidence="4" id="KW-1133">Transmembrane helix</keyword>
<keyword evidence="5" id="KW-0472">Membrane</keyword>
<dbReference type="EMBL" id="KN834785">
    <property type="protein sequence ID" value="KIK58491.1"/>
    <property type="molecule type" value="Genomic_DNA"/>
</dbReference>
<evidence type="ECO:0000313" key="6">
    <source>
        <dbReference type="EMBL" id="KIK58491.1"/>
    </source>
</evidence>
<dbReference type="InterPro" id="IPR036640">
    <property type="entry name" value="ABC1_TM_sf"/>
</dbReference>
<dbReference type="GO" id="GO:0016020">
    <property type="term" value="C:membrane"/>
    <property type="evidence" value="ECO:0007669"/>
    <property type="project" value="InterPro"/>
</dbReference>
<dbReference type="InterPro" id="IPR050173">
    <property type="entry name" value="ABC_transporter_C-like"/>
</dbReference>
<dbReference type="GO" id="GO:0042626">
    <property type="term" value="F:ATPase-coupled transmembrane transporter activity"/>
    <property type="evidence" value="ECO:0007669"/>
    <property type="project" value="TreeGrafter"/>
</dbReference>
<dbReference type="HOGENOM" id="CLU_1669567_0_0_1"/>
<keyword evidence="2" id="KW-0547">Nucleotide-binding</keyword>
<dbReference type="OrthoDB" id="6500128at2759"/>
<dbReference type="PANTHER" id="PTHR24223">
    <property type="entry name" value="ATP-BINDING CASSETTE SUB-FAMILY C"/>
    <property type="match status" value="1"/>
</dbReference>
<evidence type="ECO:0008006" key="8">
    <source>
        <dbReference type="Google" id="ProtNLM"/>
    </source>
</evidence>
<evidence type="ECO:0000256" key="1">
    <source>
        <dbReference type="ARBA" id="ARBA00022692"/>
    </source>
</evidence>
<evidence type="ECO:0000313" key="7">
    <source>
        <dbReference type="Proteomes" id="UP000053593"/>
    </source>
</evidence>
<reference evidence="6 7" key="1">
    <citation type="submission" date="2014-04" db="EMBL/GenBank/DDBJ databases">
        <title>Evolutionary Origins and Diversification of the Mycorrhizal Mutualists.</title>
        <authorList>
            <consortium name="DOE Joint Genome Institute"/>
            <consortium name="Mycorrhizal Genomics Consortium"/>
            <person name="Kohler A."/>
            <person name="Kuo A."/>
            <person name="Nagy L.G."/>
            <person name="Floudas D."/>
            <person name="Copeland A."/>
            <person name="Barry K.W."/>
            <person name="Cichocki N."/>
            <person name="Veneault-Fourrey C."/>
            <person name="LaButti K."/>
            <person name="Lindquist E.A."/>
            <person name="Lipzen A."/>
            <person name="Lundell T."/>
            <person name="Morin E."/>
            <person name="Murat C."/>
            <person name="Riley R."/>
            <person name="Ohm R."/>
            <person name="Sun H."/>
            <person name="Tunlid A."/>
            <person name="Henrissat B."/>
            <person name="Grigoriev I.V."/>
            <person name="Hibbett D.S."/>
            <person name="Martin F."/>
        </authorList>
    </citation>
    <scope>NUCLEOTIDE SEQUENCE [LARGE SCALE GENOMIC DNA]</scope>
    <source>
        <strain evidence="6 7">FD-317 M1</strain>
    </source>
</reference>
<keyword evidence="3" id="KW-0067">ATP-binding</keyword>
<evidence type="ECO:0000256" key="2">
    <source>
        <dbReference type="ARBA" id="ARBA00022741"/>
    </source>
</evidence>
<evidence type="ECO:0000256" key="4">
    <source>
        <dbReference type="ARBA" id="ARBA00022989"/>
    </source>
</evidence>
<keyword evidence="7" id="KW-1185">Reference proteome</keyword>
<protein>
    <recommendedName>
        <fullName evidence="8">ABC transporter domain-containing protein</fullName>
    </recommendedName>
</protein>
<name>A0A0D0BT22_9AGAR</name>
<gene>
    <name evidence="6" type="ORF">GYMLUDRAFT_45333</name>
</gene>